<sequence>MQSDRDTEFEQVERPPCVRKHEHPRPVLWGLLEPIVKELLSDPNYVRGLKVFQAEEFQGTFQYWANQVLQEAISMLFGKRRVLLWNLSTVITVDEYNKFCCYDCEIFSNAIRAFYGSLIQRPSTLGMIFIEDPKSGKSGNTECITKFIRGDTAEFEDDEDPQEVACQDAQEFWKNFRTALRAVGEI</sequence>
<proteinExistence type="predicted"/>
<dbReference type="EMBL" id="HF935346">
    <property type="protein sequence ID" value="CCX07250.1"/>
    <property type="molecule type" value="Genomic_DNA"/>
</dbReference>
<dbReference type="Proteomes" id="UP000018144">
    <property type="component" value="Unassembled WGS sequence"/>
</dbReference>
<protein>
    <submittedName>
        <fullName evidence="1">Uncharacterized protein</fullName>
    </submittedName>
</protein>
<evidence type="ECO:0000313" key="2">
    <source>
        <dbReference type="Proteomes" id="UP000018144"/>
    </source>
</evidence>
<dbReference type="OrthoDB" id="10416760at2759"/>
<accession>U4KZR9</accession>
<organism evidence="1 2">
    <name type="scientific">Pyronema omphalodes (strain CBS 100304)</name>
    <name type="common">Pyronema confluens</name>
    <dbReference type="NCBI Taxonomy" id="1076935"/>
    <lineage>
        <taxon>Eukaryota</taxon>
        <taxon>Fungi</taxon>
        <taxon>Dikarya</taxon>
        <taxon>Ascomycota</taxon>
        <taxon>Pezizomycotina</taxon>
        <taxon>Pezizomycetes</taxon>
        <taxon>Pezizales</taxon>
        <taxon>Pyronemataceae</taxon>
        <taxon>Pyronema</taxon>
    </lineage>
</organism>
<gene>
    <name evidence="1" type="ORF">PCON_06839</name>
</gene>
<evidence type="ECO:0000313" key="1">
    <source>
        <dbReference type="EMBL" id="CCX07250.1"/>
    </source>
</evidence>
<keyword evidence="2" id="KW-1185">Reference proteome</keyword>
<reference evidence="1 2" key="1">
    <citation type="journal article" date="2013" name="PLoS Genet.">
        <title>The genome and development-dependent transcriptomes of Pyronema confluens: a window into fungal evolution.</title>
        <authorList>
            <person name="Traeger S."/>
            <person name="Altegoer F."/>
            <person name="Freitag M."/>
            <person name="Gabaldon T."/>
            <person name="Kempken F."/>
            <person name="Kumar A."/>
            <person name="Marcet-Houben M."/>
            <person name="Poggeler S."/>
            <person name="Stajich J.E."/>
            <person name="Nowrousian M."/>
        </authorList>
    </citation>
    <scope>NUCLEOTIDE SEQUENCE [LARGE SCALE GENOMIC DNA]</scope>
    <source>
        <strain evidence="2">CBS 100304</strain>
        <tissue evidence="1">Vegetative mycelium</tissue>
    </source>
</reference>
<name>U4KZR9_PYROM</name>
<dbReference type="AlphaFoldDB" id="U4KZR9"/>